<reference evidence="1" key="1">
    <citation type="submission" date="2021-01" db="EMBL/GenBank/DDBJ databases">
        <authorList>
            <consortium name="Genoscope - CEA"/>
            <person name="William W."/>
        </authorList>
    </citation>
    <scope>NUCLEOTIDE SEQUENCE</scope>
</reference>
<dbReference type="AlphaFoldDB" id="A0A816UNM1"/>
<sequence>MWSCICYRDPSSIARPNLKILGHSLIGLDSKPANVPRNRWQIEKKMKA</sequence>
<organism evidence="1">
    <name type="scientific">Brassica napus</name>
    <name type="common">Rape</name>
    <dbReference type="NCBI Taxonomy" id="3708"/>
    <lineage>
        <taxon>Eukaryota</taxon>
        <taxon>Viridiplantae</taxon>
        <taxon>Streptophyta</taxon>
        <taxon>Embryophyta</taxon>
        <taxon>Tracheophyta</taxon>
        <taxon>Spermatophyta</taxon>
        <taxon>Magnoliopsida</taxon>
        <taxon>eudicotyledons</taxon>
        <taxon>Gunneridae</taxon>
        <taxon>Pentapetalae</taxon>
        <taxon>rosids</taxon>
        <taxon>malvids</taxon>
        <taxon>Brassicales</taxon>
        <taxon>Brassicaceae</taxon>
        <taxon>Brassiceae</taxon>
        <taxon>Brassica</taxon>
    </lineage>
</organism>
<gene>
    <name evidence="1" type="ORF">DARMORV10_C08P21940.1</name>
</gene>
<dbReference type="EMBL" id="HG994372">
    <property type="protein sequence ID" value="CAF2110071.1"/>
    <property type="molecule type" value="Genomic_DNA"/>
</dbReference>
<protein>
    <submittedName>
        <fullName evidence="1">(rape) hypothetical protein</fullName>
    </submittedName>
</protein>
<proteinExistence type="predicted"/>
<dbReference type="Proteomes" id="UP001295469">
    <property type="component" value="Chromosome C08"/>
</dbReference>
<name>A0A816UNM1_BRANA</name>
<accession>A0A816UNM1</accession>
<evidence type="ECO:0000313" key="1">
    <source>
        <dbReference type="EMBL" id="CAF2110071.1"/>
    </source>
</evidence>